<evidence type="ECO:0000313" key="2">
    <source>
        <dbReference type="RefSeq" id="XP_017976886.1"/>
    </source>
</evidence>
<dbReference type="RefSeq" id="XP_017976886.1">
    <property type="nucleotide sequence ID" value="XM_018121397.1"/>
</dbReference>
<reference evidence="1" key="1">
    <citation type="journal article" date="1997" name="Nucleic Acids Res.">
        <title>tRNAscan-SE: a program for improved detection of transfer RNA genes in genomic sequence.</title>
        <authorList>
            <person name="Lowe T.M."/>
            <person name="Eddy S.R."/>
        </authorList>
    </citation>
    <scope>NUCLEOTIDE SEQUENCE [LARGE SCALE GENOMIC DNA]</scope>
    <source>
        <strain evidence="1">r\B97-61/B2</strain>
    </source>
</reference>
<organism evidence="1 2">
    <name type="scientific">Theobroma cacao</name>
    <name type="common">Cacao</name>
    <name type="synonym">Cocoa</name>
    <dbReference type="NCBI Taxonomy" id="3641"/>
    <lineage>
        <taxon>Eukaryota</taxon>
        <taxon>Viridiplantae</taxon>
        <taxon>Streptophyta</taxon>
        <taxon>Embryophyta</taxon>
        <taxon>Tracheophyta</taxon>
        <taxon>Spermatophyta</taxon>
        <taxon>Magnoliopsida</taxon>
        <taxon>eudicotyledons</taxon>
        <taxon>Gunneridae</taxon>
        <taxon>Pentapetalae</taxon>
        <taxon>rosids</taxon>
        <taxon>malvids</taxon>
        <taxon>Malvales</taxon>
        <taxon>Malvaceae</taxon>
        <taxon>Byttnerioideae</taxon>
        <taxon>Theobroma</taxon>
    </lineage>
</organism>
<dbReference type="AlphaFoldDB" id="A0AB32WGC2"/>
<reference evidence="2" key="2">
    <citation type="submission" date="2025-08" db="UniProtKB">
        <authorList>
            <consortium name="RefSeq"/>
        </authorList>
    </citation>
    <scope>IDENTIFICATION</scope>
</reference>
<accession>A0AB32WGC2</accession>
<name>A0AB32WGC2_THECC</name>
<dbReference type="PANTHER" id="PTHR14927">
    <property type="entry name" value="NUCLEOLAR PROTEIN 10"/>
    <property type="match status" value="1"/>
</dbReference>
<dbReference type="PANTHER" id="PTHR14927:SF0">
    <property type="entry name" value="NUCLEOLAR PROTEIN 10"/>
    <property type="match status" value="1"/>
</dbReference>
<sequence length="97" mass="11377">MANHGGKMKSVSINGVKMYTISSHLRSVAAWLSLKKQRSLRKDKSIYPPQVKVYELRQFSMKFERHLESEIIDFQITKGKIFFGTFGRSIRFSSQFW</sequence>
<dbReference type="InterPro" id="IPR040382">
    <property type="entry name" value="NOL10/Enp2"/>
</dbReference>
<proteinExistence type="predicted"/>
<dbReference type="Gramene" id="Tc05v2_t011720.2">
    <property type="protein sequence ID" value="Tc05v2_p011720.2"/>
    <property type="gene ID" value="Tc05v2_g011720"/>
</dbReference>
<evidence type="ECO:0000313" key="1">
    <source>
        <dbReference type="Proteomes" id="UP000694886"/>
    </source>
</evidence>
<protein>
    <submittedName>
        <fullName evidence="2">Uncharacterized protein LOC18598775 isoform X2</fullName>
    </submittedName>
</protein>
<dbReference type="GeneID" id="18598775"/>
<dbReference type="Proteomes" id="UP000694886">
    <property type="component" value="Chromosome 5"/>
</dbReference>
<gene>
    <name evidence="2" type="primary">LOC18598775</name>
</gene>